<gene>
    <name evidence="3" type="ORF">A3B90_00745</name>
</gene>
<reference evidence="3 4" key="1">
    <citation type="journal article" date="2016" name="Nat. Commun.">
        <title>Thousands of microbial genomes shed light on interconnected biogeochemical processes in an aquifer system.</title>
        <authorList>
            <person name="Anantharaman K."/>
            <person name="Brown C.T."/>
            <person name="Hug L.A."/>
            <person name="Sharon I."/>
            <person name="Castelle C.J."/>
            <person name="Probst A.J."/>
            <person name="Thomas B.C."/>
            <person name="Singh A."/>
            <person name="Wilkins M.J."/>
            <person name="Karaoz U."/>
            <person name="Brodie E.L."/>
            <person name="Williams K.H."/>
            <person name="Hubbard S.S."/>
            <person name="Banfield J.F."/>
        </authorList>
    </citation>
    <scope>NUCLEOTIDE SEQUENCE [LARGE SCALE GENOMIC DNA]</scope>
</reference>
<comment type="caution">
    <text evidence="3">The sequence shown here is derived from an EMBL/GenBank/DDBJ whole genome shotgun (WGS) entry which is preliminary data.</text>
</comment>
<accession>A0A1F6M4F7</accession>
<evidence type="ECO:0000313" key="3">
    <source>
        <dbReference type="EMBL" id="OGH66517.1"/>
    </source>
</evidence>
<evidence type="ECO:0008006" key="5">
    <source>
        <dbReference type="Google" id="ProtNLM"/>
    </source>
</evidence>
<organism evidence="3 4">
    <name type="scientific">Candidatus Magasanikbacteria bacterium RIFCSPHIGHO2_02_FULL_41_13</name>
    <dbReference type="NCBI Taxonomy" id="1798676"/>
    <lineage>
        <taxon>Bacteria</taxon>
        <taxon>Candidatus Magasanikiibacteriota</taxon>
    </lineage>
</organism>
<dbReference type="InterPro" id="IPR036157">
    <property type="entry name" value="dUTPase-like_sf"/>
</dbReference>
<dbReference type="AlphaFoldDB" id="A0A1F6M4F7"/>
<name>A0A1F6M4F7_9BACT</name>
<dbReference type="Pfam" id="PF22569">
    <property type="entry name" value="DCD_C"/>
    <property type="match status" value="1"/>
</dbReference>
<evidence type="ECO:0000259" key="2">
    <source>
        <dbReference type="Pfam" id="PF22569"/>
    </source>
</evidence>
<feature type="domain" description="2'-deoxycytidine 5'-triphosphate deaminase C-terminal" evidence="2">
    <location>
        <begin position="188"/>
        <end position="363"/>
    </location>
</feature>
<dbReference type="SUPFAM" id="SSF51283">
    <property type="entry name" value="dUTPase-like"/>
    <property type="match status" value="2"/>
</dbReference>
<evidence type="ECO:0000313" key="4">
    <source>
        <dbReference type="Proteomes" id="UP000178742"/>
    </source>
</evidence>
<dbReference type="InterPro" id="IPR053811">
    <property type="entry name" value="DCD_C"/>
</dbReference>
<dbReference type="EMBL" id="MFPX01000017">
    <property type="protein sequence ID" value="OGH66517.1"/>
    <property type="molecule type" value="Genomic_DNA"/>
</dbReference>
<sequence length="368" mass="41907">MFKQGAFPSQYIRKMIEEGQILGSQEDAIQPASMDLTISDEVYRMKGVFLPRTGEKISDILKDGTLYKYNIENPLECGAIYLVRVNEKFKLNQDIYAYANNKSSSGRLNLQVRLIGDGVSQFDNIPCGYTGDLWLILSPKSFSVKLYPGDRLNQIRFFNANTNLAPMHYHILNQQIGILRDKNGKSIDTNIPRAFESDIPMSIDLDQDIVGYKCTPSAGKILDFRKFDHNPKDFFEPIYRPSDHGLVLKNNEFYILSTIEYLRIPTEYAVEMVAYDTSKGEFRSHYAGFFDPGWGYGENGEGMGTPAVLEVLTQDNEFYLRHGQPICRMVFTTLSEKADLAYGSSIAGSHYHNQRGPRLGKHFKVEYE</sequence>
<proteinExistence type="predicted"/>
<dbReference type="STRING" id="1798676.A3B90_00745"/>
<dbReference type="InterPro" id="IPR010550">
    <property type="entry name" value="DCD_N"/>
</dbReference>
<dbReference type="GO" id="GO:0009394">
    <property type="term" value="P:2'-deoxyribonucleotide metabolic process"/>
    <property type="evidence" value="ECO:0007669"/>
    <property type="project" value="InterPro"/>
</dbReference>
<dbReference type="PANTHER" id="PTHR42680:SF3">
    <property type="entry name" value="DCTP DEAMINASE"/>
    <property type="match status" value="1"/>
</dbReference>
<dbReference type="GO" id="GO:0008829">
    <property type="term" value="F:dCTP deaminase activity"/>
    <property type="evidence" value="ECO:0007669"/>
    <property type="project" value="InterPro"/>
</dbReference>
<dbReference type="Gene3D" id="2.70.40.10">
    <property type="match status" value="2"/>
</dbReference>
<dbReference type="Pfam" id="PF06559">
    <property type="entry name" value="DCD_N"/>
    <property type="match status" value="1"/>
</dbReference>
<evidence type="ECO:0000259" key="1">
    <source>
        <dbReference type="Pfam" id="PF06559"/>
    </source>
</evidence>
<dbReference type="Proteomes" id="UP000178742">
    <property type="component" value="Unassembled WGS sequence"/>
</dbReference>
<protein>
    <recommendedName>
        <fullName evidence="5">2'-deoxycytidine 5'-triphosphate deaminase</fullName>
    </recommendedName>
</protein>
<dbReference type="NCBIfam" id="NF005734">
    <property type="entry name" value="PRK07559.1"/>
    <property type="match status" value="1"/>
</dbReference>
<dbReference type="PANTHER" id="PTHR42680">
    <property type="entry name" value="DCTP DEAMINASE"/>
    <property type="match status" value="1"/>
</dbReference>
<feature type="domain" description="2'-deoxycytidine 5'-triphosphate deaminase N-terminal" evidence="1">
    <location>
        <begin position="4"/>
        <end position="160"/>
    </location>
</feature>